<feature type="compositionally biased region" description="Pro residues" evidence="1">
    <location>
        <begin position="133"/>
        <end position="144"/>
    </location>
</feature>
<dbReference type="Proteomes" id="UP000240739">
    <property type="component" value="Unassembled WGS sequence"/>
</dbReference>
<dbReference type="EMBL" id="PYYB01000002">
    <property type="protein sequence ID" value="PTL56198.1"/>
    <property type="molecule type" value="Genomic_DNA"/>
</dbReference>
<reference evidence="2 3" key="1">
    <citation type="submission" date="2018-03" db="EMBL/GenBank/DDBJ databases">
        <title>Aquarubrobacter algicola gen. nov., sp. nov., a novel actinobacterium isolated from shallow eutrophic lake during the end of cyanobacterial harmful algal blooms.</title>
        <authorList>
            <person name="Chun S.J."/>
        </authorList>
    </citation>
    <scope>NUCLEOTIDE SEQUENCE [LARGE SCALE GENOMIC DNA]</scope>
    <source>
        <strain evidence="2 3">Seoho-28</strain>
    </source>
</reference>
<dbReference type="InterPro" id="IPR011990">
    <property type="entry name" value="TPR-like_helical_dom_sf"/>
</dbReference>
<proteinExistence type="predicted"/>
<name>A0A2T4UEI3_9ACTN</name>
<feature type="region of interest" description="Disordered" evidence="1">
    <location>
        <begin position="113"/>
        <end position="151"/>
    </location>
</feature>
<protein>
    <submittedName>
        <fullName evidence="2">Uncharacterized protein</fullName>
    </submittedName>
</protein>
<dbReference type="AlphaFoldDB" id="A0A2T4UEI3"/>
<comment type="caution">
    <text evidence="2">The sequence shown here is derived from an EMBL/GenBank/DDBJ whole genome shotgun (WGS) entry which is preliminary data.</text>
</comment>
<dbReference type="Gene3D" id="1.25.40.10">
    <property type="entry name" value="Tetratricopeptide repeat domain"/>
    <property type="match status" value="1"/>
</dbReference>
<keyword evidence="3" id="KW-1185">Reference proteome</keyword>
<feature type="compositionally biased region" description="Basic and acidic residues" evidence="1">
    <location>
        <begin position="113"/>
        <end position="127"/>
    </location>
</feature>
<evidence type="ECO:0000313" key="3">
    <source>
        <dbReference type="Proteomes" id="UP000240739"/>
    </source>
</evidence>
<dbReference type="SUPFAM" id="SSF48452">
    <property type="entry name" value="TPR-like"/>
    <property type="match status" value="1"/>
</dbReference>
<organism evidence="2 3">
    <name type="scientific">Paraconexibacter algicola</name>
    <dbReference type="NCBI Taxonomy" id="2133960"/>
    <lineage>
        <taxon>Bacteria</taxon>
        <taxon>Bacillati</taxon>
        <taxon>Actinomycetota</taxon>
        <taxon>Thermoleophilia</taxon>
        <taxon>Solirubrobacterales</taxon>
        <taxon>Paraconexibacteraceae</taxon>
        <taxon>Paraconexibacter</taxon>
    </lineage>
</organism>
<evidence type="ECO:0000313" key="2">
    <source>
        <dbReference type="EMBL" id="PTL56198.1"/>
    </source>
</evidence>
<evidence type="ECO:0000256" key="1">
    <source>
        <dbReference type="SAM" id="MobiDB-lite"/>
    </source>
</evidence>
<sequence>MTALRLLLVLAGVTVVVFALQRGADVRSCDDARGAAFGAALAPQPEPLPDGGRALAADVVDHCRGSEALALSARALVRIGAFAGAQRLAATAVDRDPEAFAARTALAEVLEARGRPEEAQVQRERARALNPRGPVPGAPPPAAPGSPGSGA</sequence>
<dbReference type="RefSeq" id="WP_107569917.1">
    <property type="nucleotide sequence ID" value="NZ_PYYB01000002.1"/>
</dbReference>
<gene>
    <name evidence="2" type="ORF">C7Y72_14520</name>
</gene>
<accession>A0A2T4UEI3</accession>